<gene>
    <name evidence="4" type="ORF">GCM10010123_08010</name>
</gene>
<dbReference type="InterPro" id="IPR016032">
    <property type="entry name" value="Sig_transdc_resp-reg_C-effctor"/>
</dbReference>
<dbReference type="InterPro" id="IPR041664">
    <property type="entry name" value="AAA_16"/>
</dbReference>
<dbReference type="Gene3D" id="1.10.10.10">
    <property type="entry name" value="Winged helix-like DNA-binding domain superfamily/Winged helix DNA-binding domain"/>
    <property type="match status" value="1"/>
</dbReference>
<dbReference type="SMART" id="SM00421">
    <property type="entry name" value="HTH_LUXR"/>
    <property type="match status" value="1"/>
</dbReference>
<comment type="caution">
    <text evidence="4">The sequence shown here is derived from an EMBL/GenBank/DDBJ whole genome shotgun (WGS) entry which is preliminary data.</text>
</comment>
<keyword evidence="1" id="KW-0547">Nucleotide-binding</keyword>
<dbReference type="PROSITE" id="PS00622">
    <property type="entry name" value="HTH_LUXR_1"/>
    <property type="match status" value="1"/>
</dbReference>
<dbReference type="GO" id="GO:0003677">
    <property type="term" value="F:DNA binding"/>
    <property type="evidence" value="ECO:0007669"/>
    <property type="project" value="InterPro"/>
</dbReference>
<dbReference type="Pfam" id="PF00196">
    <property type="entry name" value="GerE"/>
    <property type="match status" value="1"/>
</dbReference>
<name>A0A8J3F6I5_9ACTN</name>
<feature type="domain" description="HTH luxR-type" evidence="3">
    <location>
        <begin position="889"/>
        <end position="954"/>
    </location>
</feature>
<dbReference type="EMBL" id="BMQB01000001">
    <property type="protein sequence ID" value="GGJ80469.1"/>
    <property type="molecule type" value="Genomic_DNA"/>
</dbReference>
<dbReference type="GO" id="GO:0006355">
    <property type="term" value="P:regulation of DNA-templated transcription"/>
    <property type="evidence" value="ECO:0007669"/>
    <property type="project" value="InterPro"/>
</dbReference>
<dbReference type="PANTHER" id="PTHR16305">
    <property type="entry name" value="TESTICULAR SOLUBLE ADENYLYL CYCLASE"/>
    <property type="match status" value="1"/>
</dbReference>
<evidence type="ECO:0000259" key="3">
    <source>
        <dbReference type="PROSITE" id="PS50043"/>
    </source>
</evidence>
<reference evidence="4" key="2">
    <citation type="submission" date="2020-09" db="EMBL/GenBank/DDBJ databases">
        <authorList>
            <person name="Sun Q."/>
            <person name="Ohkuma M."/>
        </authorList>
    </citation>
    <scope>NUCLEOTIDE SEQUENCE</scope>
    <source>
        <strain evidence="4">JCM 3090</strain>
    </source>
</reference>
<dbReference type="PRINTS" id="PR00038">
    <property type="entry name" value="HTHLUXR"/>
</dbReference>
<dbReference type="SUPFAM" id="SSF52540">
    <property type="entry name" value="P-loop containing nucleoside triphosphate hydrolases"/>
    <property type="match status" value="1"/>
</dbReference>
<reference evidence="4" key="1">
    <citation type="journal article" date="2014" name="Int. J. Syst. Evol. Microbiol.">
        <title>Complete genome sequence of Corynebacterium casei LMG S-19264T (=DSM 44701T), isolated from a smear-ripened cheese.</title>
        <authorList>
            <consortium name="US DOE Joint Genome Institute (JGI-PGF)"/>
            <person name="Walter F."/>
            <person name="Albersmeier A."/>
            <person name="Kalinowski J."/>
            <person name="Ruckert C."/>
        </authorList>
    </citation>
    <scope>NUCLEOTIDE SEQUENCE</scope>
    <source>
        <strain evidence="4">JCM 3090</strain>
    </source>
</reference>
<dbReference type="Proteomes" id="UP000649739">
    <property type="component" value="Unassembled WGS sequence"/>
</dbReference>
<dbReference type="SUPFAM" id="SSF48452">
    <property type="entry name" value="TPR-like"/>
    <property type="match status" value="1"/>
</dbReference>
<dbReference type="GO" id="GO:0004016">
    <property type="term" value="F:adenylate cyclase activity"/>
    <property type="evidence" value="ECO:0007669"/>
    <property type="project" value="TreeGrafter"/>
</dbReference>
<dbReference type="RefSeq" id="WP_189168600.1">
    <property type="nucleotide sequence ID" value="NZ_BMQB01000001.1"/>
</dbReference>
<evidence type="ECO:0000256" key="2">
    <source>
        <dbReference type="ARBA" id="ARBA00022840"/>
    </source>
</evidence>
<dbReference type="GO" id="GO:0005737">
    <property type="term" value="C:cytoplasm"/>
    <property type="evidence" value="ECO:0007669"/>
    <property type="project" value="TreeGrafter"/>
</dbReference>
<dbReference type="SUPFAM" id="SSF46894">
    <property type="entry name" value="C-terminal effector domain of the bipartite response regulators"/>
    <property type="match status" value="1"/>
</dbReference>
<dbReference type="Pfam" id="PF13191">
    <property type="entry name" value="AAA_16"/>
    <property type="match status" value="1"/>
</dbReference>
<dbReference type="GO" id="GO:0005524">
    <property type="term" value="F:ATP binding"/>
    <property type="evidence" value="ECO:0007669"/>
    <property type="project" value="UniProtKB-KW"/>
</dbReference>
<protein>
    <submittedName>
        <fullName evidence="4">Transcriptional regulator</fullName>
    </submittedName>
</protein>
<dbReference type="InterPro" id="IPR000792">
    <property type="entry name" value="Tscrpt_reg_LuxR_C"/>
</dbReference>
<dbReference type="InterPro" id="IPR027417">
    <property type="entry name" value="P-loop_NTPase"/>
</dbReference>
<evidence type="ECO:0000313" key="4">
    <source>
        <dbReference type="EMBL" id="GGJ80469.1"/>
    </source>
</evidence>
<dbReference type="CDD" id="cd06170">
    <property type="entry name" value="LuxR_C_like"/>
    <property type="match status" value="1"/>
</dbReference>
<evidence type="ECO:0000313" key="5">
    <source>
        <dbReference type="Proteomes" id="UP000649739"/>
    </source>
</evidence>
<dbReference type="Gene3D" id="1.25.40.10">
    <property type="entry name" value="Tetratricopeptide repeat domain"/>
    <property type="match status" value="1"/>
</dbReference>
<dbReference type="InterPro" id="IPR036388">
    <property type="entry name" value="WH-like_DNA-bd_sf"/>
</dbReference>
<proteinExistence type="predicted"/>
<evidence type="ECO:0000256" key="1">
    <source>
        <dbReference type="ARBA" id="ARBA00022741"/>
    </source>
</evidence>
<dbReference type="PROSITE" id="PS50043">
    <property type="entry name" value="HTH_LUXR_2"/>
    <property type="match status" value="1"/>
</dbReference>
<dbReference type="AlphaFoldDB" id="A0A8J3F6I5"/>
<dbReference type="InterPro" id="IPR011990">
    <property type="entry name" value="TPR-like_helical_dom_sf"/>
</dbReference>
<dbReference type="PANTHER" id="PTHR16305:SF35">
    <property type="entry name" value="TRANSCRIPTIONAL ACTIVATOR DOMAIN"/>
    <property type="match status" value="1"/>
</dbReference>
<organism evidence="4 5">
    <name type="scientific">Pilimelia anulata</name>
    <dbReference type="NCBI Taxonomy" id="53371"/>
    <lineage>
        <taxon>Bacteria</taxon>
        <taxon>Bacillati</taxon>
        <taxon>Actinomycetota</taxon>
        <taxon>Actinomycetes</taxon>
        <taxon>Micromonosporales</taxon>
        <taxon>Micromonosporaceae</taxon>
        <taxon>Pilimelia</taxon>
    </lineage>
</organism>
<accession>A0A8J3F6I5</accession>
<keyword evidence="5" id="KW-1185">Reference proteome</keyword>
<sequence>MRLSAAGRPDAAPVGRDAELARLRTLLAPDVRHWALAVCGDPGIGKSRLLEALAAEAAAAGTWVLRGVAAEYEQDLPFGVLCDAWHEQLGLLSPAVVGRLGPGNLAVLRAAFPDLPGGPTEQFAGIERFRLFRATRRLLAALAETAPAGLLVVLDDLHWSDAGTIELLEYLLRQLPDAPVRLAVGMRARQAAPRLMTAWDGAVRRGDAELLTLGPLAYPAARELMDRWRVPHRRRAGLFAASAGNPLYLELLHRSGADPDDEPSGDAATVDGALVAELGALPPPYATVAAAAAVAGTVVDPALVEAVSELPAATVEAGLRALAARDLIRPAGGGLQYRHPLVRRAAYSSADPVWLIGAHRRAANAERSRGAPGAVLAGHVARSARPGEMGAVSTLVNAARAALPSAPASAERWLAAALRLLPHNLFTLGQRIELLVLRARALGVSGRLAESRDAAHEALRLLPPSAVEHRPALVAFCAMLERLLGRHARARALLLRELADADPHGAVAVTLRIELIAAWLTQGRFGRDLPLAVEALALARRLDDRALLAAALGVYAAAHTCAGLITPDVRAAADEGARTLDALLDADLARHLDATIWVAMAELHLERWTAGRDHLARGLRLARSTGQNHLITYLRMTEGALLSLRGRLGEAAAAFDDALEVATLTGSDELRTMALSQQTWITTWLGDLPAAAAYAAEAVALAGSDSDWYGAIARAMAALTRVHAGDPRGAIDLLLTEGPELANIDALTRPAFFEVLAGAEALLGNAARAHAWADRAAAATAGWNLPLRSGMALLARAYAEGVTDPAAAAATALAAAELFERAGADVFTGRAHLIAGMALGAGGDAAGARARFARARALFAATGAELFLEQTVRAQRQMESRRPRRARGGATAPAGLTAREREVAALVGSGLTNKEIAGRLFVSPKTVEAHLSRVFDKLGVASRAAVAARLAGERPDA</sequence>
<keyword evidence="2" id="KW-0067">ATP-binding</keyword>